<evidence type="ECO:0000256" key="4">
    <source>
        <dbReference type="ARBA" id="ARBA00023163"/>
    </source>
</evidence>
<dbReference type="Gene3D" id="1.10.10.10">
    <property type="entry name" value="Winged helix-like DNA-binding domain superfamily/Winged helix DNA-binding domain"/>
    <property type="match status" value="1"/>
</dbReference>
<organism evidence="6 7">
    <name type="scientific">Sporofaciens musculi</name>
    <dbReference type="NCBI Taxonomy" id="2681861"/>
    <lineage>
        <taxon>Bacteria</taxon>
        <taxon>Bacillati</taxon>
        <taxon>Bacillota</taxon>
        <taxon>Clostridia</taxon>
        <taxon>Lachnospirales</taxon>
        <taxon>Lachnospiraceae</taxon>
        <taxon>Sporofaciens</taxon>
    </lineage>
</organism>
<dbReference type="InterPro" id="IPR050950">
    <property type="entry name" value="HTH-type_LysR_regulators"/>
</dbReference>
<dbReference type="RefSeq" id="WP_159752140.1">
    <property type="nucleotide sequence ID" value="NZ_WUQX01000001.1"/>
</dbReference>
<keyword evidence="7" id="KW-1185">Reference proteome</keyword>
<dbReference type="PROSITE" id="PS50931">
    <property type="entry name" value="HTH_LYSR"/>
    <property type="match status" value="1"/>
</dbReference>
<dbReference type="GO" id="GO:0003677">
    <property type="term" value="F:DNA binding"/>
    <property type="evidence" value="ECO:0007669"/>
    <property type="project" value="UniProtKB-KW"/>
</dbReference>
<accession>A0A7X3MIJ8</accession>
<comment type="similarity">
    <text evidence="1">Belongs to the LysR transcriptional regulatory family.</text>
</comment>
<dbReference type="Pfam" id="PF03466">
    <property type="entry name" value="LysR_substrate"/>
    <property type="match status" value="1"/>
</dbReference>
<name>A0A7X3MIJ8_9FIRM</name>
<dbReference type="CDD" id="cd05466">
    <property type="entry name" value="PBP2_LTTR_substrate"/>
    <property type="match status" value="1"/>
</dbReference>
<dbReference type="Pfam" id="PF00126">
    <property type="entry name" value="HTH_1"/>
    <property type="match status" value="1"/>
</dbReference>
<dbReference type="AlphaFoldDB" id="A0A7X3MIJ8"/>
<dbReference type="InterPro" id="IPR036390">
    <property type="entry name" value="WH_DNA-bd_sf"/>
</dbReference>
<reference evidence="6 7" key="1">
    <citation type="submission" date="2019-12" db="EMBL/GenBank/DDBJ databases">
        <title>Sporaefaciens musculi gen. nov., sp. nov., a novel bacterium isolated from the caecum of an obese mouse.</title>
        <authorList>
            <person name="Rasmussen T.S."/>
            <person name="Streidl T."/>
            <person name="Hitch T.C.A."/>
            <person name="Wortmann E."/>
            <person name="Deptula P."/>
            <person name="Hansen M."/>
            <person name="Nielsen D.S."/>
            <person name="Clavel T."/>
            <person name="Vogensen F.K."/>
        </authorList>
    </citation>
    <scope>NUCLEOTIDE SEQUENCE [LARGE SCALE GENOMIC DNA]</scope>
    <source>
        <strain evidence="6 7">WCA-9-b2</strain>
    </source>
</reference>
<evidence type="ECO:0000313" key="6">
    <source>
        <dbReference type="EMBL" id="MXP77078.1"/>
    </source>
</evidence>
<sequence length="294" mass="33339">MELRVLQYFLAVARENSISGAAKFLHLSQPTLSRQLKELEDELGKQLFIRGNRRITLTEEGMLLRKRAEEVIELIKKAEDEITASSAMLAGDILIGAGETDGNRFLIKAMNAIQKEYPLVHFHIVSGDKAIITEAIDRGSIDFGIVFGNIDTAKYDSIPIHYKDTWGVLMRRDAELAKKEFVTAEDLMDKPLIISRQAFQNSELKNFFHIELEKLNIAATYSLLFNGSLMVDEGVGYAICFDKLVNVSGDSNLCFKPLKPKLEAHMSIIWKKYQVFSKPAQKFLQKLQETNTYK</sequence>
<evidence type="ECO:0000259" key="5">
    <source>
        <dbReference type="PROSITE" id="PS50931"/>
    </source>
</evidence>
<dbReference type="InterPro" id="IPR005119">
    <property type="entry name" value="LysR_subst-bd"/>
</dbReference>
<keyword evidence="2" id="KW-0805">Transcription regulation</keyword>
<keyword evidence="4" id="KW-0804">Transcription</keyword>
<keyword evidence="3" id="KW-0238">DNA-binding</keyword>
<comment type="caution">
    <text evidence="6">The sequence shown here is derived from an EMBL/GenBank/DDBJ whole genome shotgun (WGS) entry which is preliminary data.</text>
</comment>
<dbReference type="InterPro" id="IPR000847">
    <property type="entry name" value="LysR_HTH_N"/>
</dbReference>
<dbReference type="FunFam" id="1.10.10.10:FF:000001">
    <property type="entry name" value="LysR family transcriptional regulator"/>
    <property type="match status" value="1"/>
</dbReference>
<dbReference type="EMBL" id="WUQX01000001">
    <property type="protein sequence ID" value="MXP77078.1"/>
    <property type="molecule type" value="Genomic_DNA"/>
</dbReference>
<evidence type="ECO:0000256" key="1">
    <source>
        <dbReference type="ARBA" id="ARBA00009437"/>
    </source>
</evidence>
<evidence type="ECO:0000256" key="3">
    <source>
        <dbReference type="ARBA" id="ARBA00023125"/>
    </source>
</evidence>
<gene>
    <name evidence="6" type="ORF">GN277_17340</name>
</gene>
<dbReference type="Proteomes" id="UP000460412">
    <property type="component" value="Unassembled WGS sequence"/>
</dbReference>
<protein>
    <submittedName>
        <fullName evidence="6">LysR family transcriptional regulator</fullName>
    </submittedName>
</protein>
<dbReference type="PANTHER" id="PTHR30419">
    <property type="entry name" value="HTH-TYPE TRANSCRIPTIONAL REGULATOR YBHD"/>
    <property type="match status" value="1"/>
</dbReference>
<dbReference type="PANTHER" id="PTHR30419:SF8">
    <property type="entry name" value="NITROGEN ASSIMILATION TRANSCRIPTIONAL ACTIVATOR-RELATED"/>
    <property type="match status" value="1"/>
</dbReference>
<evidence type="ECO:0000256" key="2">
    <source>
        <dbReference type="ARBA" id="ARBA00023015"/>
    </source>
</evidence>
<dbReference type="GO" id="GO:0005829">
    <property type="term" value="C:cytosol"/>
    <property type="evidence" value="ECO:0007669"/>
    <property type="project" value="TreeGrafter"/>
</dbReference>
<dbReference type="SUPFAM" id="SSF46785">
    <property type="entry name" value="Winged helix' DNA-binding domain"/>
    <property type="match status" value="1"/>
</dbReference>
<proteinExistence type="inferred from homology"/>
<dbReference type="SUPFAM" id="SSF53850">
    <property type="entry name" value="Periplasmic binding protein-like II"/>
    <property type="match status" value="1"/>
</dbReference>
<dbReference type="PRINTS" id="PR00039">
    <property type="entry name" value="HTHLYSR"/>
</dbReference>
<dbReference type="InterPro" id="IPR036388">
    <property type="entry name" value="WH-like_DNA-bd_sf"/>
</dbReference>
<feature type="domain" description="HTH lysR-type" evidence="5">
    <location>
        <begin position="1"/>
        <end position="58"/>
    </location>
</feature>
<dbReference type="GO" id="GO:0003700">
    <property type="term" value="F:DNA-binding transcription factor activity"/>
    <property type="evidence" value="ECO:0007669"/>
    <property type="project" value="InterPro"/>
</dbReference>
<evidence type="ECO:0000313" key="7">
    <source>
        <dbReference type="Proteomes" id="UP000460412"/>
    </source>
</evidence>
<dbReference type="Gene3D" id="3.40.190.290">
    <property type="match status" value="1"/>
</dbReference>